<proteinExistence type="predicted"/>
<gene>
    <name evidence="1" type="ORF">CCAP1982_LOCUS12964</name>
</gene>
<reference evidence="1" key="1">
    <citation type="submission" date="2020-11" db="EMBL/GenBank/DDBJ databases">
        <authorList>
            <person name="Whitehead M."/>
        </authorList>
    </citation>
    <scope>NUCLEOTIDE SEQUENCE</scope>
    <source>
        <strain evidence="1">EGII</strain>
    </source>
</reference>
<protein>
    <submittedName>
        <fullName evidence="1">(Mediterranean fruit fly) hypothetical protein</fullName>
    </submittedName>
</protein>
<keyword evidence="2" id="KW-1185">Reference proteome</keyword>
<evidence type="ECO:0000313" key="2">
    <source>
        <dbReference type="Proteomes" id="UP000606786"/>
    </source>
</evidence>
<evidence type="ECO:0000313" key="1">
    <source>
        <dbReference type="EMBL" id="CAD7004568.1"/>
    </source>
</evidence>
<name>A0A811V1Z3_CERCA</name>
<accession>A0A811V1Z3</accession>
<comment type="caution">
    <text evidence="1">The sequence shown here is derived from an EMBL/GenBank/DDBJ whole genome shotgun (WGS) entry which is preliminary data.</text>
</comment>
<dbReference type="Proteomes" id="UP000606786">
    <property type="component" value="Unassembled WGS sequence"/>
</dbReference>
<sequence length="147" mass="15624">MIELTGRKTAAAAAARNVGAKCQTAGALVAAALRKALPLTTTTTITTTTTTDIKLNHILDINLQIYTAMKMQGTSNQQLMKDADATGGSGVKLFLLRQQQVPVMHFSCDFQISYANAANAAIAALASSLDHYFPSRPFAIFIVGLLH</sequence>
<organism evidence="1 2">
    <name type="scientific">Ceratitis capitata</name>
    <name type="common">Mediterranean fruit fly</name>
    <name type="synonym">Tephritis capitata</name>
    <dbReference type="NCBI Taxonomy" id="7213"/>
    <lineage>
        <taxon>Eukaryota</taxon>
        <taxon>Metazoa</taxon>
        <taxon>Ecdysozoa</taxon>
        <taxon>Arthropoda</taxon>
        <taxon>Hexapoda</taxon>
        <taxon>Insecta</taxon>
        <taxon>Pterygota</taxon>
        <taxon>Neoptera</taxon>
        <taxon>Endopterygota</taxon>
        <taxon>Diptera</taxon>
        <taxon>Brachycera</taxon>
        <taxon>Muscomorpha</taxon>
        <taxon>Tephritoidea</taxon>
        <taxon>Tephritidae</taxon>
        <taxon>Ceratitis</taxon>
        <taxon>Ceratitis</taxon>
    </lineage>
</organism>
<dbReference type="EMBL" id="CAJHJT010000034">
    <property type="protein sequence ID" value="CAD7004568.1"/>
    <property type="molecule type" value="Genomic_DNA"/>
</dbReference>
<dbReference type="AlphaFoldDB" id="A0A811V1Z3"/>